<dbReference type="RefSeq" id="XP_034235233.1">
    <property type="nucleotide sequence ID" value="XM_034379342.1"/>
</dbReference>
<comment type="subcellular location">
    <subcellularLocation>
        <location evidence="1">Nucleus</location>
    </subcellularLocation>
</comment>
<evidence type="ECO:0000313" key="7">
    <source>
        <dbReference type="Proteomes" id="UP000515158"/>
    </source>
</evidence>
<evidence type="ECO:0000259" key="6">
    <source>
        <dbReference type="Pfam" id="PF16858"/>
    </source>
</evidence>
<feature type="region of interest" description="Disordered" evidence="4">
    <location>
        <begin position="390"/>
        <end position="428"/>
    </location>
</feature>
<gene>
    <name evidence="8 9" type="primary">LOC117641751</name>
</gene>
<proteinExistence type="inferred from homology"/>
<organism evidence="9">
    <name type="scientific">Thrips palmi</name>
    <name type="common">Melon thrips</name>
    <dbReference type="NCBI Taxonomy" id="161013"/>
    <lineage>
        <taxon>Eukaryota</taxon>
        <taxon>Metazoa</taxon>
        <taxon>Ecdysozoa</taxon>
        <taxon>Arthropoda</taxon>
        <taxon>Hexapoda</taxon>
        <taxon>Insecta</taxon>
        <taxon>Pterygota</taxon>
        <taxon>Neoptera</taxon>
        <taxon>Paraneoptera</taxon>
        <taxon>Thysanoptera</taxon>
        <taxon>Terebrantia</taxon>
        <taxon>Thripoidea</taxon>
        <taxon>Thripidae</taxon>
        <taxon>Thrips</taxon>
    </lineage>
</organism>
<dbReference type="Pfam" id="PF16858">
    <property type="entry name" value="CNDH2_C"/>
    <property type="match status" value="1"/>
</dbReference>
<reference evidence="8 9" key="1">
    <citation type="submission" date="2025-04" db="UniProtKB">
        <authorList>
            <consortium name="RefSeq"/>
        </authorList>
    </citation>
    <scope>IDENTIFICATION</scope>
    <source>
        <tissue evidence="8 9">Total insect</tissue>
    </source>
</reference>
<feature type="domain" description="Condensin-2 complex subunit H2 C-terminal" evidence="6">
    <location>
        <begin position="452"/>
        <end position="552"/>
    </location>
</feature>
<dbReference type="RefSeq" id="XP_034235232.1">
    <property type="nucleotide sequence ID" value="XM_034379341.1"/>
</dbReference>
<feature type="compositionally biased region" description="Low complexity" evidence="4">
    <location>
        <begin position="560"/>
        <end position="569"/>
    </location>
</feature>
<evidence type="ECO:0000259" key="5">
    <source>
        <dbReference type="Pfam" id="PF06278"/>
    </source>
</evidence>
<sequence length="610" mass="69226">MDVLNVHLPRLLDLASNFNIDLSGVLAGYAQKLRDDVPEMENFSFPEAALLLQHCAEIYGRKVDYVYNLAVELCENMNVRMYGPSGSAPEESVDTAATITKKLNSRRRKTIAHISVEDFKFQKISLDKTKTIHHHKKKKKHCREAVCVRLASVNLLNSHELHIFEDDQYASIGTKDQFRLNWPIEHNCQIEEYVYNDGGSRSVWDVMDVGVSNMPTPEYSDDGRHDVASEDTQVLDNECTYETGLFDDEPESNIPFVSSESNLQEKVTDAMEESIPESQSPSKEIDKPPENKQVMFKLPYELTKKGLRGGKPEKNITLFLFSDYLKRELKMDGLLPPMSNKKGDKNLISKHVQYIKKRYKLEEKDKGFTPVSLLENQTDFLGFEEVVLDDSPDTDTNEYDNGDNFNETGDDNGDNFNETGDVDLTNSNENDNYDNILSFQEKIQKDFNAIKKTVVDSEGVSNWRHFIQTKLAGEEQQTKFDVHEYGTNIINSFQNVGQTLPFSDIVKGMDHREISRYFVSSLMMANTSNLLLAHDGPDTLQLTLNHTERHHDMEDILVPPSVGGLSSPSRQSKRKADCESDEEGISDRRLKKQVPGSGPWKNKSKKGGGK</sequence>
<dbReference type="Proteomes" id="UP000515158">
    <property type="component" value="Unplaced"/>
</dbReference>
<evidence type="ECO:0000313" key="8">
    <source>
        <dbReference type="RefSeq" id="XP_034235232.1"/>
    </source>
</evidence>
<dbReference type="GO" id="GO:0010032">
    <property type="term" value="P:meiotic chromosome condensation"/>
    <property type="evidence" value="ECO:0007669"/>
    <property type="project" value="TreeGrafter"/>
</dbReference>
<dbReference type="KEGG" id="tpal:117641751"/>
<feature type="compositionally biased region" description="Acidic residues" evidence="4">
    <location>
        <begin position="390"/>
        <end position="401"/>
    </location>
</feature>
<dbReference type="AlphaFoldDB" id="A0A6P8Y6H8"/>
<feature type="compositionally biased region" description="Polar residues" evidence="4">
    <location>
        <begin position="414"/>
        <end position="428"/>
    </location>
</feature>
<evidence type="ECO:0000256" key="1">
    <source>
        <dbReference type="ARBA" id="ARBA00004123"/>
    </source>
</evidence>
<dbReference type="GeneID" id="117641751"/>
<feature type="domain" description="Condensin II complex subunit H2 N-terminal" evidence="5">
    <location>
        <begin position="11"/>
        <end position="82"/>
    </location>
</feature>
<dbReference type="Pfam" id="PF06278">
    <property type="entry name" value="CNDH2_N"/>
    <property type="match status" value="1"/>
</dbReference>
<evidence type="ECO:0000256" key="2">
    <source>
        <dbReference type="ARBA" id="ARBA00007844"/>
    </source>
</evidence>
<dbReference type="InterPro" id="IPR009378">
    <property type="entry name" value="H2_N"/>
</dbReference>
<dbReference type="PANTHER" id="PTHR14324:SF3">
    <property type="entry name" value="CONDENSIN-2 COMPLEX SUBUNIT H2"/>
    <property type="match status" value="1"/>
</dbReference>
<dbReference type="GO" id="GO:0000796">
    <property type="term" value="C:condensin complex"/>
    <property type="evidence" value="ECO:0007669"/>
    <property type="project" value="TreeGrafter"/>
</dbReference>
<comment type="similarity">
    <text evidence="2">Belongs to the CND2 H2 (condensin-2 subunit 2) family.</text>
</comment>
<name>A0A6P8Y6H8_THRPL</name>
<protein>
    <submittedName>
        <fullName evidence="8 9">Condensin-2 complex subunit H2-like</fullName>
    </submittedName>
</protein>
<dbReference type="GO" id="GO:0051306">
    <property type="term" value="P:mitotic sister chromatid separation"/>
    <property type="evidence" value="ECO:0007669"/>
    <property type="project" value="TreeGrafter"/>
</dbReference>
<accession>A0A6P8Y6H8</accession>
<evidence type="ECO:0000256" key="4">
    <source>
        <dbReference type="SAM" id="MobiDB-lite"/>
    </source>
</evidence>
<keyword evidence="3" id="KW-0539">Nucleus</keyword>
<evidence type="ECO:0000256" key="3">
    <source>
        <dbReference type="ARBA" id="ARBA00023242"/>
    </source>
</evidence>
<dbReference type="InterPro" id="IPR031737">
    <property type="entry name" value="CNDH2_C"/>
</dbReference>
<dbReference type="GO" id="GO:0005634">
    <property type="term" value="C:nucleus"/>
    <property type="evidence" value="ECO:0007669"/>
    <property type="project" value="UniProtKB-SubCell"/>
</dbReference>
<feature type="region of interest" description="Disordered" evidence="4">
    <location>
        <begin position="560"/>
        <end position="610"/>
    </location>
</feature>
<dbReference type="OrthoDB" id="10038475at2759"/>
<dbReference type="GO" id="GO:0003682">
    <property type="term" value="F:chromatin binding"/>
    <property type="evidence" value="ECO:0007669"/>
    <property type="project" value="TreeGrafter"/>
</dbReference>
<dbReference type="PANTHER" id="PTHR14324">
    <property type="entry name" value="CONDENSIN-2 COMPLEX SUBUNIT H2"/>
    <property type="match status" value="1"/>
</dbReference>
<evidence type="ECO:0000313" key="9">
    <source>
        <dbReference type="RefSeq" id="XP_034235233.1"/>
    </source>
</evidence>
<keyword evidence="7" id="KW-1185">Reference proteome</keyword>
<dbReference type="InterPro" id="IPR031739">
    <property type="entry name" value="Ncaph2"/>
</dbReference>